<dbReference type="SUPFAM" id="SSF55073">
    <property type="entry name" value="Nucleotide cyclase"/>
    <property type="match status" value="1"/>
</dbReference>
<evidence type="ECO:0000313" key="4">
    <source>
        <dbReference type="EMBL" id="NGN40753.1"/>
    </source>
</evidence>
<dbReference type="Proteomes" id="UP000481252">
    <property type="component" value="Unassembled WGS sequence"/>
</dbReference>
<feature type="domain" description="GGDEF" evidence="3">
    <location>
        <begin position="168"/>
        <end position="297"/>
    </location>
</feature>
<dbReference type="SMART" id="SM00267">
    <property type="entry name" value="GGDEF"/>
    <property type="match status" value="1"/>
</dbReference>
<dbReference type="InterPro" id="IPR043128">
    <property type="entry name" value="Rev_trsase/Diguanyl_cyclase"/>
</dbReference>
<dbReference type="GO" id="GO:1902201">
    <property type="term" value="P:negative regulation of bacterial-type flagellum-dependent cell motility"/>
    <property type="evidence" value="ECO:0007669"/>
    <property type="project" value="TreeGrafter"/>
</dbReference>
<sequence length="297" mass="33093">MFTQQQLTSILSSLPDPAFILTRSGRYAAIFGGKDLRHYHDGSGLAGRSMFEVLKEEKARWFAAEIEKALESGVLHIVEYELSGSDVKGAGDGPSNAIWFEGRVQALSFQVEGEDAVVWIASNITEKNEVQQKLRQLSETDALTGLYNRRKLLETLDDRLAVFERERAQTSVLVFDLDNFKRLNDEMGHHAGDAALVEIARLCRQHLRKSDVIARFGGDEFVVVMPGTHRSDAMEIAEQLRKHVPIALNETVHYESTISGGVSEFGLPDRFSSDILTRADAGLYQSKRAGRNRVSAL</sequence>
<dbReference type="Gene3D" id="3.30.450.20">
    <property type="entry name" value="PAS domain"/>
    <property type="match status" value="1"/>
</dbReference>
<dbReference type="RefSeq" id="WP_165115573.1">
    <property type="nucleotide sequence ID" value="NZ_JAAKZG010000002.1"/>
</dbReference>
<dbReference type="PANTHER" id="PTHR45138">
    <property type="entry name" value="REGULATORY COMPONENTS OF SENSORY TRANSDUCTION SYSTEM"/>
    <property type="match status" value="1"/>
</dbReference>
<protein>
    <recommendedName>
        <fullName evidence="1">diguanylate cyclase</fullName>
        <ecNumber evidence="1">2.7.7.65</ecNumber>
    </recommendedName>
</protein>
<dbReference type="PANTHER" id="PTHR45138:SF9">
    <property type="entry name" value="DIGUANYLATE CYCLASE DGCM-RELATED"/>
    <property type="match status" value="1"/>
</dbReference>
<proteinExistence type="predicted"/>
<evidence type="ECO:0000313" key="5">
    <source>
        <dbReference type="Proteomes" id="UP000481252"/>
    </source>
</evidence>
<accession>A0A7C9R8C8</accession>
<gene>
    <name evidence="4" type="ORF">G6N74_06725</name>
</gene>
<dbReference type="InterPro" id="IPR029787">
    <property type="entry name" value="Nucleotide_cyclase"/>
</dbReference>
<dbReference type="GO" id="GO:0005886">
    <property type="term" value="C:plasma membrane"/>
    <property type="evidence" value="ECO:0007669"/>
    <property type="project" value="TreeGrafter"/>
</dbReference>
<organism evidence="4 5">
    <name type="scientific">Mesorhizobium zhangyense</name>
    <dbReference type="NCBI Taxonomy" id="1776730"/>
    <lineage>
        <taxon>Bacteria</taxon>
        <taxon>Pseudomonadati</taxon>
        <taxon>Pseudomonadota</taxon>
        <taxon>Alphaproteobacteria</taxon>
        <taxon>Hyphomicrobiales</taxon>
        <taxon>Phyllobacteriaceae</taxon>
        <taxon>Mesorhizobium</taxon>
    </lineage>
</organism>
<dbReference type="Pfam" id="PF00990">
    <property type="entry name" value="GGDEF"/>
    <property type="match status" value="1"/>
</dbReference>
<dbReference type="GO" id="GO:0043709">
    <property type="term" value="P:cell adhesion involved in single-species biofilm formation"/>
    <property type="evidence" value="ECO:0007669"/>
    <property type="project" value="TreeGrafter"/>
</dbReference>
<comment type="caution">
    <text evidence="4">The sequence shown here is derived from an EMBL/GenBank/DDBJ whole genome shotgun (WGS) entry which is preliminary data.</text>
</comment>
<reference evidence="4 5" key="1">
    <citation type="submission" date="2020-02" db="EMBL/GenBank/DDBJ databases">
        <title>Genome sequence of the type strain CGMCC 1.15528 of Mesorhizobium zhangyense.</title>
        <authorList>
            <person name="Gao J."/>
            <person name="Sun J."/>
        </authorList>
    </citation>
    <scope>NUCLEOTIDE SEQUENCE [LARGE SCALE GENOMIC DNA]</scope>
    <source>
        <strain evidence="4 5">CGMCC 1.15528</strain>
    </source>
</reference>
<dbReference type="AlphaFoldDB" id="A0A7C9R8C8"/>
<dbReference type="EMBL" id="JAAKZG010000002">
    <property type="protein sequence ID" value="NGN40753.1"/>
    <property type="molecule type" value="Genomic_DNA"/>
</dbReference>
<dbReference type="CDD" id="cd01949">
    <property type="entry name" value="GGDEF"/>
    <property type="match status" value="1"/>
</dbReference>
<evidence type="ECO:0000256" key="2">
    <source>
        <dbReference type="ARBA" id="ARBA00034247"/>
    </source>
</evidence>
<dbReference type="EC" id="2.7.7.65" evidence="1"/>
<dbReference type="NCBIfam" id="TIGR00254">
    <property type="entry name" value="GGDEF"/>
    <property type="match status" value="1"/>
</dbReference>
<evidence type="ECO:0000259" key="3">
    <source>
        <dbReference type="PROSITE" id="PS50887"/>
    </source>
</evidence>
<evidence type="ECO:0000256" key="1">
    <source>
        <dbReference type="ARBA" id="ARBA00012528"/>
    </source>
</evidence>
<dbReference type="InterPro" id="IPR000160">
    <property type="entry name" value="GGDEF_dom"/>
</dbReference>
<dbReference type="InterPro" id="IPR050469">
    <property type="entry name" value="Diguanylate_Cyclase"/>
</dbReference>
<dbReference type="PROSITE" id="PS50887">
    <property type="entry name" value="GGDEF"/>
    <property type="match status" value="1"/>
</dbReference>
<dbReference type="GO" id="GO:0052621">
    <property type="term" value="F:diguanylate cyclase activity"/>
    <property type="evidence" value="ECO:0007669"/>
    <property type="project" value="UniProtKB-EC"/>
</dbReference>
<dbReference type="FunFam" id="3.30.70.270:FF:000001">
    <property type="entry name" value="Diguanylate cyclase domain protein"/>
    <property type="match status" value="1"/>
</dbReference>
<keyword evidence="5" id="KW-1185">Reference proteome</keyword>
<name>A0A7C9R8C8_9HYPH</name>
<comment type="catalytic activity">
    <reaction evidence="2">
        <text>2 GTP = 3',3'-c-di-GMP + 2 diphosphate</text>
        <dbReference type="Rhea" id="RHEA:24898"/>
        <dbReference type="ChEBI" id="CHEBI:33019"/>
        <dbReference type="ChEBI" id="CHEBI:37565"/>
        <dbReference type="ChEBI" id="CHEBI:58805"/>
        <dbReference type="EC" id="2.7.7.65"/>
    </reaction>
</comment>
<dbReference type="Gene3D" id="3.30.70.270">
    <property type="match status" value="1"/>
</dbReference>